<keyword evidence="1" id="KW-0472">Membrane</keyword>
<proteinExistence type="predicted"/>
<dbReference type="STRING" id="1095776.SAMN04515672_3615"/>
<gene>
    <name evidence="2" type="ORF">SAMN04515672_3615</name>
</gene>
<feature type="transmembrane region" description="Helical" evidence="1">
    <location>
        <begin position="7"/>
        <end position="25"/>
    </location>
</feature>
<dbReference type="AlphaFoldDB" id="A0A1G9DTI0"/>
<sequence>MTSPPRRFALGGSVVAAAVVTILLAPSTATATALSFGVVMIAGITLSYGIRYLGLSWADTAYPMPEPTSNSPEAATETS</sequence>
<evidence type="ECO:0000256" key="1">
    <source>
        <dbReference type="SAM" id="Phobius"/>
    </source>
</evidence>
<dbReference type="RefSeq" id="WP_245724261.1">
    <property type="nucleotide sequence ID" value="NZ_FNFE01000006.1"/>
</dbReference>
<organism evidence="2 3">
    <name type="scientific">Natronorubrum texcoconense</name>
    <dbReference type="NCBI Taxonomy" id="1095776"/>
    <lineage>
        <taxon>Archaea</taxon>
        <taxon>Methanobacteriati</taxon>
        <taxon>Methanobacteriota</taxon>
        <taxon>Stenosarchaea group</taxon>
        <taxon>Halobacteria</taxon>
        <taxon>Halobacteriales</taxon>
        <taxon>Natrialbaceae</taxon>
        <taxon>Natronorubrum</taxon>
    </lineage>
</organism>
<dbReference type="InterPro" id="IPR006311">
    <property type="entry name" value="TAT_signal"/>
</dbReference>
<dbReference type="PROSITE" id="PS51318">
    <property type="entry name" value="TAT"/>
    <property type="match status" value="1"/>
</dbReference>
<protein>
    <submittedName>
        <fullName evidence="2">Uncharacterized protein</fullName>
    </submittedName>
</protein>
<accession>A0A1G9DTI0</accession>
<keyword evidence="1" id="KW-1133">Transmembrane helix</keyword>
<keyword evidence="3" id="KW-1185">Reference proteome</keyword>
<keyword evidence="1" id="KW-0812">Transmembrane</keyword>
<feature type="transmembrane region" description="Helical" evidence="1">
    <location>
        <begin position="31"/>
        <end position="50"/>
    </location>
</feature>
<dbReference type="EMBL" id="FNFE01000006">
    <property type="protein sequence ID" value="SDK67159.1"/>
    <property type="molecule type" value="Genomic_DNA"/>
</dbReference>
<evidence type="ECO:0000313" key="2">
    <source>
        <dbReference type="EMBL" id="SDK67159.1"/>
    </source>
</evidence>
<reference evidence="3" key="1">
    <citation type="submission" date="2016-10" db="EMBL/GenBank/DDBJ databases">
        <authorList>
            <person name="Varghese N."/>
            <person name="Submissions S."/>
        </authorList>
    </citation>
    <scope>NUCLEOTIDE SEQUENCE [LARGE SCALE GENOMIC DNA]</scope>
    <source>
        <strain evidence="3">B4,CECT 8067,JCM 17497</strain>
    </source>
</reference>
<name>A0A1G9DTI0_9EURY</name>
<dbReference type="Proteomes" id="UP000198882">
    <property type="component" value="Unassembled WGS sequence"/>
</dbReference>
<evidence type="ECO:0000313" key="3">
    <source>
        <dbReference type="Proteomes" id="UP000198882"/>
    </source>
</evidence>